<proteinExistence type="predicted"/>
<name>A0ACB9YRY1_9PEZI</name>
<organism evidence="1 2">
    <name type="scientific">Hypoxylon rubiginosum</name>
    <dbReference type="NCBI Taxonomy" id="110542"/>
    <lineage>
        <taxon>Eukaryota</taxon>
        <taxon>Fungi</taxon>
        <taxon>Dikarya</taxon>
        <taxon>Ascomycota</taxon>
        <taxon>Pezizomycotina</taxon>
        <taxon>Sordariomycetes</taxon>
        <taxon>Xylariomycetidae</taxon>
        <taxon>Xylariales</taxon>
        <taxon>Hypoxylaceae</taxon>
        <taxon>Hypoxylon</taxon>
    </lineage>
</organism>
<accession>A0ACB9YRY1</accession>
<dbReference type="Proteomes" id="UP001497700">
    <property type="component" value="Unassembled WGS sequence"/>
</dbReference>
<comment type="caution">
    <text evidence="1">The sequence shown here is derived from an EMBL/GenBank/DDBJ whole genome shotgun (WGS) entry which is preliminary data.</text>
</comment>
<sequence>MAPTKTVVVLGAGVAGLSLAHFLVSRILPEQPDLRVVLVSPLTHFYFNLASVRFVLPGRGPPMAEDRYLFPIAERFAGYPHADRFRFIAGAATSLHPESNSVTVKPNDEAKEEEIAYHTLVIATGTSYAGGMPWKALGSTDQTRAAVAQLQSQIGSASSIVVGGAGATGVEFSGELGAAYAKKGLKKITLLSADPLPLEPRLKDSVRQTAKKELEKLGVEFVGGARMVSVTPAAGGSGSSSDKDKKDIAIEVTSADGKTKTTKTVTADLFVPTYGVVYNTSFAPPSMHSPASPGRLLQDPDLRARGHRNVFVLGDAGSLEPAQAVTAEAQARHLMKQFRTYLAGGTIETYYTPAKDKVMFGLTVGPDRGTGQVGTFQPPSLLIWWLKGRYLGTNHAANYAAGIGSSNGAWPK</sequence>
<evidence type="ECO:0000313" key="2">
    <source>
        <dbReference type="Proteomes" id="UP001497700"/>
    </source>
</evidence>
<reference evidence="1 2" key="1">
    <citation type="journal article" date="2022" name="New Phytol.">
        <title>Ecological generalism drives hyperdiversity of secondary metabolite gene clusters in xylarialean endophytes.</title>
        <authorList>
            <person name="Franco M.E.E."/>
            <person name="Wisecaver J.H."/>
            <person name="Arnold A.E."/>
            <person name="Ju Y.M."/>
            <person name="Slot J.C."/>
            <person name="Ahrendt S."/>
            <person name="Moore L.P."/>
            <person name="Eastman K.E."/>
            <person name="Scott K."/>
            <person name="Konkel Z."/>
            <person name="Mondo S.J."/>
            <person name="Kuo A."/>
            <person name="Hayes R.D."/>
            <person name="Haridas S."/>
            <person name="Andreopoulos B."/>
            <person name="Riley R."/>
            <person name="LaButti K."/>
            <person name="Pangilinan J."/>
            <person name="Lipzen A."/>
            <person name="Amirebrahimi M."/>
            <person name="Yan J."/>
            <person name="Adam C."/>
            <person name="Keymanesh K."/>
            <person name="Ng V."/>
            <person name="Louie K."/>
            <person name="Northen T."/>
            <person name="Drula E."/>
            <person name="Henrissat B."/>
            <person name="Hsieh H.M."/>
            <person name="Youens-Clark K."/>
            <person name="Lutzoni F."/>
            <person name="Miadlikowska J."/>
            <person name="Eastwood D.C."/>
            <person name="Hamelin R.C."/>
            <person name="Grigoriev I.V."/>
            <person name="U'Ren J.M."/>
        </authorList>
    </citation>
    <scope>NUCLEOTIDE SEQUENCE [LARGE SCALE GENOMIC DNA]</scope>
    <source>
        <strain evidence="1 2">CBS 119005</strain>
    </source>
</reference>
<evidence type="ECO:0000313" key="1">
    <source>
        <dbReference type="EMBL" id="KAI4862195.1"/>
    </source>
</evidence>
<keyword evidence="2" id="KW-1185">Reference proteome</keyword>
<protein>
    <submittedName>
        <fullName evidence="1">FAD/NAD(P)-binding domain-containing protein</fullName>
    </submittedName>
</protein>
<gene>
    <name evidence="1" type="ORF">F4820DRAFT_431139</name>
</gene>
<dbReference type="EMBL" id="MU393531">
    <property type="protein sequence ID" value="KAI4862195.1"/>
    <property type="molecule type" value="Genomic_DNA"/>
</dbReference>